<keyword evidence="3" id="KW-1185">Reference proteome</keyword>
<feature type="domain" description="IrrE N-terminal-like" evidence="1">
    <location>
        <begin position="32"/>
        <end position="168"/>
    </location>
</feature>
<dbReference type="PANTHER" id="PTHR43236:SF2">
    <property type="entry name" value="BLL0069 PROTEIN"/>
    <property type="match status" value="1"/>
</dbReference>
<reference evidence="2 3" key="1">
    <citation type="submission" date="2022-04" db="EMBL/GenBank/DDBJ databases">
        <authorList>
            <person name="Grouzdev D.S."/>
            <person name="Pantiukh K.S."/>
            <person name="Krutkina M.S."/>
        </authorList>
    </citation>
    <scope>NUCLEOTIDE SEQUENCE [LARGE SCALE GENOMIC DNA]</scope>
    <source>
        <strain evidence="2 3">6x-1</strain>
    </source>
</reference>
<dbReference type="Gene3D" id="1.10.10.2910">
    <property type="match status" value="1"/>
</dbReference>
<protein>
    <submittedName>
        <fullName evidence="2">ImmA/IrrE family metallo-endopeptidase</fullName>
    </submittedName>
</protein>
<evidence type="ECO:0000313" key="2">
    <source>
        <dbReference type="EMBL" id="MCK0197406.1"/>
    </source>
</evidence>
<sequence length="172" mass="19371">MSKVEEAREKARAIIRDFPVRAAPVPIERVVKARGIVLQHAPLDDEISGMAYIRDGVSIIGVNALHHPNRQRFTIAHELGHHVLHPEHLRSEVHLDKAFRVLMRDGMTSQGIDQLEIQANAFASELLMPTAFLEDYVDPAGLDLDDDERLEALARKFRVSTSALRYRLAPRG</sequence>
<dbReference type="Proteomes" id="UP001203284">
    <property type="component" value="Unassembled WGS sequence"/>
</dbReference>
<name>A0ABT0DBR8_9HYPH</name>
<dbReference type="Pfam" id="PF06114">
    <property type="entry name" value="Peptidase_M78"/>
    <property type="match status" value="1"/>
</dbReference>
<proteinExistence type="predicted"/>
<organism evidence="2 3">
    <name type="scientific">Ancylobacter crimeensis</name>
    <dbReference type="NCBI Taxonomy" id="2579147"/>
    <lineage>
        <taxon>Bacteria</taxon>
        <taxon>Pseudomonadati</taxon>
        <taxon>Pseudomonadota</taxon>
        <taxon>Alphaproteobacteria</taxon>
        <taxon>Hyphomicrobiales</taxon>
        <taxon>Xanthobacteraceae</taxon>
        <taxon>Ancylobacter</taxon>
    </lineage>
</organism>
<gene>
    <name evidence="2" type="ORF">MWN34_10825</name>
</gene>
<evidence type="ECO:0000259" key="1">
    <source>
        <dbReference type="Pfam" id="PF06114"/>
    </source>
</evidence>
<dbReference type="InterPro" id="IPR010359">
    <property type="entry name" value="IrrE_HExxH"/>
</dbReference>
<dbReference type="InterPro" id="IPR052345">
    <property type="entry name" value="Rad_response_metalloprotease"/>
</dbReference>
<comment type="caution">
    <text evidence="2">The sequence shown here is derived from an EMBL/GenBank/DDBJ whole genome shotgun (WGS) entry which is preliminary data.</text>
</comment>
<dbReference type="PANTHER" id="PTHR43236">
    <property type="entry name" value="ANTITOXIN HIGA1"/>
    <property type="match status" value="1"/>
</dbReference>
<dbReference type="RefSeq" id="WP_247029135.1">
    <property type="nucleotide sequence ID" value="NZ_JALKCH010000006.1"/>
</dbReference>
<evidence type="ECO:0000313" key="3">
    <source>
        <dbReference type="Proteomes" id="UP001203284"/>
    </source>
</evidence>
<dbReference type="EMBL" id="JALKCH010000006">
    <property type="protein sequence ID" value="MCK0197406.1"/>
    <property type="molecule type" value="Genomic_DNA"/>
</dbReference>
<accession>A0ABT0DBR8</accession>